<protein>
    <submittedName>
        <fullName evidence="2">Uncharacterized protein</fullName>
    </submittedName>
</protein>
<evidence type="ECO:0000256" key="1">
    <source>
        <dbReference type="SAM" id="MobiDB-lite"/>
    </source>
</evidence>
<sequence>MTIPIRFPFCFPSVRDLSRPSMTPPDHRPIRQGLPPAAPGAAVSCAAPQTASPAPRACCGGGGDRTDQEVETGPPWRSFAALPRKKELHSGQPSQLQRTSSPWPTRPALVCTPRILKNGGSS</sequence>
<proteinExistence type="predicted"/>
<name>A0A368STP8_SETIT</name>
<dbReference type="AlphaFoldDB" id="A0A368STP8"/>
<dbReference type="EMBL" id="CM003536">
    <property type="protein sequence ID" value="RCV45798.1"/>
    <property type="molecule type" value="Genomic_DNA"/>
</dbReference>
<feature type="region of interest" description="Disordered" evidence="1">
    <location>
        <begin position="16"/>
        <end position="108"/>
    </location>
</feature>
<feature type="compositionally biased region" description="Low complexity" evidence="1">
    <location>
        <begin position="39"/>
        <end position="48"/>
    </location>
</feature>
<accession>A0A368STP8</accession>
<evidence type="ECO:0000313" key="2">
    <source>
        <dbReference type="EMBL" id="RCV45798.1"/>
    </source>
</evidence>
<reference evidence="2" key="1">
    <citation type="journal article" date="2012" name="Nat. Biotechnol.">
        <title>Reference genome sequence of the model plant Setaria.</title>
        <authorList>
            <person name="Bennetzen J.L."/>
            <person name="Schmutz J."/>
            <person name="Wang H."/>
            <person name="Percifield R."/>
            <person name="Hawkins J."/>
            <person name="Pontaroli A.C."/>
            <person name="Estep M."/>
            <person name="Feng L."/>
            <person name="Vaughn J.N."/>
            <person name="Grimwood J."/>
            <person name="Jenkins J."/>
            <person name="Barry K."/>
            <person name="Lindquist E."/>
            <person name="Hellsten U."/>
            <person name="Deshpande S."/>
            <person name="Wang X."/>
            <person name="Wu X."/>
            <person name="Mitros T."/>
            <person name="Triplett J."/>
            <person name="Yang X."/>
            <person name="Ye C.Y."/>
            <person name="Mauro-Herrera M."/>
            <person name="Wang L."/>
            <person name="Li P."/>
            <person name="Sharma M."/>
            <person name="Sharma R."/>
            <person name="Ronald P.C."/>
            <person name="Panaud O."/>
            <person name="Kellogg E.A."/>
            <person name="Brutnell T.P."/>
            <person name="Doust A.N."/>
            <person name="Tuskan G.A."/>
            <person name="Rokhsar D."/>
            <person name="Devos K.M."/>
        </authorList>
    </citation>
    <scope>NUCLEOTIDE SEQUENCE [LARGE SCALE GENOMIC DNA]</scope>
    <source>
        <strain evidence="2">Yugu1</strain>
    </source>
</reference>
<feature type="compositionally biased region" description="Polar residues" evidence="1">
    <location>
        <begin position="91"/>
        <end position="103"/>
    </location>
</feature>
<organism evidence="2">
    <name type="scientific">Setaria italica</name>
    <name type="common">Foxtail millet</name>
    <name type="synonym">Panicum italicum</name>
    <dbReference type="NCBI Taxonomy" id="4555"/>
    <lineage>
        <taxon>Eukaryota</taxon>
        <taxon>Viridiplantae</taxon>
        <taxon>Streptophyta</taxon>
        <taxon>Embryophyta</taxon>
        <taxon>Tracheophyta</taxon>
        <taxon>Spermatophyta</taxon>
        <taxon>Magnoliopsida</taxon>
        <taxon>Liliopsida</taxon>
        <taxon>Poales</taxon>
        <taxon>Poaceae</taxon>
        <taxon>PACMAD clade</taxon>
        <taxon>Panicoideae</taxon>
        <taxon>Panicodae</taxon>
        <taxon>Paniceae</taxon>
        <taxon>Cenchrinae</taxon>
        <taxon>Setaria</taxon>
    </lineage>
</organism>
<gene>
    <name evidence="2" type="ORF">SETIT_9G482000v2</name>
</gene>
<reference evidence="2" key="2">
    <citation type="submission" date="2015-07" db="EMBL/GenBank/DDBJ databases">
        <authorList>
            <person name="Noorani M."/>
        </authorList>
    </citation>
    <scope>NUCLEOTIDE SEQUENCE</scope>
    <source>
        <strain evidence="2">Yugu1</strain>
    </source>
</reference>